<dbReference type="InterPro" id="IPR036412">
    <property type="entry name" value="HAD-like_sf"/>
</dbReference>
<name>A0A376BM59_9NEIS</name>
<dbReference type="AlphaFoldDB" id="A0A376BM59"/>
<protein>
    <recommendedName>
        <fullName evidence="4">Histidinol-phosphatase</fullName>
        <ecNumber evidence="3">3.1.3.15</ecNumber>
    </recommendedName>
    <alternativeName>
        <fullName evidence="8">Histidinol-phosphate phosphatase</fullName>
    </alternativeName>
</protein>
<dbReference type="InterPro" id="IPR050582">
    <property type="entry name" value="HAD-like_SerB"/>
</dbReference>
<dbReference type="NCBIfam" id="TIGR01490">
    <property type="entry name" value="HAD-SF-IB-hyp1"/>
    <property type="match status" value="1"/>
</dbReference>
<comment type="catalytic activity">
    <reaction evidence="9">
        <text>L-histidinol phosphate + H2O = L-histidinol + phosphate</text>
        <dbReference type="Rhea" id="RHEA:14465"/>
        <dbReference type="ChEBI" id="CHEBI:15377"/>
        <dbReference type="ChEBI" id="CHEBI:43474"/>
        <dbReference type="ChEBI" id="CHEBI:57699"/>
        <dbReference type="ChEBI" id="CHEBI:57980"/>
        <dbReference type="EC" id="3.1.3.15"/>
    </reaction>
    <physiologicalReaction direction="left-to-right" evidence="9">
        <dbReference type="Rhea" id="RHEA:14466"/>
    </physiologicalReaction>
</comment>
<evidence type="ECO:0000256" key="5">
    <source>
        <dbReference type="ARBA" id="ARBA00022723"/>
    </source>
</evidence>
<evidence type="ECO:0000256" key="10">
    <source>
        <dbReference type="ARBA" id="ARBA00053547"/>
    </source>
</evidence>
<keyword evidence="6" id="KW-0378">Hydrolase</keyword>
<dbReference type="FunFam" id="3.40.50.1000:FF:000025">
    <property type="entry name" value="HAD hydrolase, family IB"/>
    <property type="match status" value="1"/>
</dbReference>
<evidence type="ECO:0000256" key="7">
    <source>
        <dbReference type="ARBA" id="ARBA00022842"/>
    </source>
</evidence>
<evidence type="ECO:0000256" key="4">
    <source>
        <dbReference type="ARBA" id="ARBA00021697"/>
    </source>
</evidence>
<dbReference type="EMBL" id="UFSO01000002">
    <property type="protein sequence ID" value="SSY70760.1"/>
    <property type="molecule type" value="Genomic_DNA"/>
</dbReference>
<sequence>MTNLAIFDLDHTLINTDSDNAFPKFLIEKGLMDADYANAKNEQFYRDYQAGCLKVEDFVRFEIEPLAPFNKTELAELHQEFIQKYIVPNITQMAKMLVESHRQAGDTLLVISSTNEYIITPICQLFGIDHVIGTRLETDERGYFTGGVVGTPSLREGKITRLHEWLAARGEQLSDYQKTYFYSDSKNDLPLLEVVDEPVAVNPDEVLAAVAKERGWAILNFA</sequence>
<dbReference type="SUPFAM" id="SSF56784">
    <property type="entry name" value="HAD-like"/>
    <property type="match status" value="1"/>
</dbReference>
<evidence type="ECO:0000256" key="1">
    <source>
        <dbReference type="ARBA" id="ARBA00004970"/>
    </source>
</evidence>
<evidence type="ECO:0000313" key="11">
    <source>
        <dbReference type="EMBL" id="SSY70760.1"/>
    </source>
</evidence>
<dbReference type="InterPro" id="IPR006385">
    <property type="entry name" value="HAD_hydro_SerB1"/>
</dbReference>
<dbReference type="Gene3D" id="1.20.1440.100">
    <property type="entry name" value="SG protein - dephosphorylation function"/>
    <property type="match status" value="1"/>
</dbReference>
<dbReference type="Pfam" id="PF12710">
    <property type="entry name" value="HAD"/>
    <property type="match status" value="1"/>
</dbReference>
<dbReference type="OrthoDB" id="9784466at2"/>
<dbReference type="PANTHER" id="PTHR43344">
    <property type="entry name" value="PHOSPHOSERINE PHOSPHATASE"/>
    <property type="match status" value="1"/>
</dbReference>
<dbReference type="Proteomes" id="UP000254209">
    <property type="component" value="Unassembled WGS sequence"/>
</dbReference>
<dbReference type="RefSeq" id="WP_034294140.1">
    <property type="nucleotide sequence ID" value="NZ_CP091519.2"/>
</dbReference>
<evidence type="ECO:0000256" key="2">
    <source>
        <dbReference type="ARBA" id="ARBA00009184"/>
    </source>
</evidence>
<gene>
    <name evidence="11" type="ORF">NCTC10283_00871</name>
</gene>
<proteinExistence type="inferred from homology"/>
<dbReference type="CDD" id="cd02612">
    <property type="entry name" value="HAD_PGPPase"/>
    <property type="match status" value="1"/>
</dbReference>
<evidence type="ECO:0000256" key="6">
    <source>
        <dbReference type="ARBA" id="ARBA00022801"/>
    </source>
</evidence>
<evidence type="ECO:0000313" key="12">
    <source>
        <dbReference type="Proteomes" id="UP000254209"/>
    </source>
</evidence>
<evidence type="ECO:0000256" key="9">
    <source>
        <dbReference type="ARBA" id="ARBA00052092"/>
    </source>
</evidence>
<dbReference type="NCBIfam" id="TIGR01488">
    <property type="entry name" value="HAD-SF-IB"/>
    <property type="match status" value="1"/>
</dbReference>
<keyword evidence="5" id="KW-0479">Metal-binding</keyword>
<comment type="function">
    <text evidence="10">Catalyzes the dephosphorylation of histidinol-phosphate to histidinol, the direct precursor of histidine.</text>
</comment>
<dbReference type="PANTHER" id="PTHR43344:SF13">
    <property type="entry name" value="PHOSPHATASE RV3661-RELATED"/>
    <property type="match status" value="1"/>
</dbReference>
<evidence type="ECO:0000256" key="8">
    <source>
        <dbReference type="ARBA" id="ARBA00033209"/>
    </source>
</evidence>
<keyword evidence="7" id="KW-0460">Magnesium</keyword>
<comment type="similarity">
    <text evidence="2">Belongs to the HAD-like hydrolase superfamily. SerB family.</text>
</comment>
<organism evidence="11 12">
    <name type="scientific">Alysiella crassa</name>
    <dbReference type="NCBI Taxonomy" id="153491"/>
    <lineage>
        <taxon>Bacteria</taxon>
        <taxon>Pseudomonadati</taxon>
        <taxon>Pseudomonadota</taxon>
        <taxon>Betaproteobacteria</taxon>
        <taxon>Neisseriales</taxon>
        <taxon>Neisseriaceae</taxon>
        <taxon>Alysiella</taxon>
    </lineage>
</organism>
<dbReference type="InterPro" id="IPR023214">
    <property type="entry name" value="HAD_sf"/>
</dbReference>
<reference evidence="11 12" key="1">
    <citation type="submission" date="2018-06" db="EMBL/GenBank/DDBJ databases">
        <authorList>
            <consortium name="Pathogen Informatics"/>
            <person name="Doyle S."/>
        </authorList>
    </citation>
    <scope>NUCLEOTIDE SEQUENCE [LARGE SCALE GENOMIC DNA]</scope>
    <source>
        <strain evidence="11 12">NCTC10283</strain>
    </source>
</reference>
<evidence type="ECO:0000256" key="3">
    <source>
        <dbReference type="ARBA" id="ARBA00013085"/>
    </source>
</evidence>
<dbReference type="GO" id="GO:0004401">
    <property type="term" value="F:histidinol-phosphatase activity"/>
    <property type="evidence" value="ECO:0007669"/>
    <property type="project" value="UniProtKB-EC"/>
</dbReference>
<dbReference type="GO" id="GO:0046872">
    <property type="term" value="F:metal ion binding"/>
    <property type="evidence" value="ECO:0007669"/>
    <property type="project" value="UniProtKB-KW"/>
</dbReference>
<dbReference type="EC" id="3.1.3.15" evidence="3"/>
<keyword evidence="12" id="KW-1185">Reference proteome</keyword>
<comment type="pathway">
    <text evidence="1">Amino-acid biosynthesis; L-histidine biosynthesis; L-histidine from 5-phospho-alpha-D-ribose 1-diphosphate: step 8/9.</text>
</comment>
<dbReference type="STRING" id="1120980.GCA_000745955_01872"/>
<dbReference type="Gene3D" id="3.40.50.1000">
    <property type="entry name" value="HAD superfamily/HAD-like"/>
    <property type="match status" value="1"/>
</dbReference>
<accession>A0A376BM59</accession>